<dbReference type="AlphaFoldDB" id="A0A172TU68"/>
<gene>
    <name evidence="2" type="ORF">SY85_08450</name>
</gene>
<organism evidence="2 3">
    <name type="scientific">Flavisolibacter tropicus</name>
    <dbReference type="NCBI Taxonomy" id="1492898"/>
    <lineage>
        <taxon>Bacteria</taxon>
        <taxon>Pseudomonadati</taxon>
        <taxon>Bacteroidota</taxon>
        <taxon>Chitinophagia</taxon>
        <taxon>Chitinophagales</taxon>
        <taxon>Chitinophagaceae</taxon>
        <taxon>Flavisolibacter</taxon>
    </lineage>
</organism>
<dbReference type="InterPro" id="IPR027268">
    <property type="entry name" value="Peptidase_M4/M1_CTD_sf"/>
</dbReference>
<dbReference type="Pfam" id="PF05299">
    <property type="entry name" value="Peptidase_M61"/>
    <property type="match status" value="1"/>
</dbReference>
<evidence type="ECO:0000259" key="1">
    <source>
        <dbReference type="Pfam" id="PF05299"/>
    </source>
</evidence>
<dbReference type="InterPro" id="IPR007963">
    <property type="entry name" value="Peptidase_M61_catalytic"/>
</dbReference>
<dbReference type="OrthoDB" id="9778516at2"/>
<name>A0A172TU68_9BACT</name>
<feature type="domain" description="Peptidase M61 catalytic" evidence="1">
    <location>
        <begin position="89"/>
        <end position="159"/>
    </location>
</feature>
<protein>
    <recommendedName>
        <fullName evidence="1">Peptidase M61 catalytic domain-containing protein</fullName>
    </recommendedName>
</protein>
<dbReference type="EMBL" id="CP011390">
    <property type="protein sequence ID" value="ANE50526.1"/>
    <property type="molecule type" value="Genomic_DNA"/>
</dbReference>
<dbReference type="RefSeq" id="WP_066403523.1">
    <property type="nucleotide sequence ID" value="NZ_CP011390.1"/>
</dbReference>
<dbReference type="Proteomes" id="UP000077177">
    <property type="component" value="Chromosome"/>
</dbReference>
<evidence type="ECO:0000313" key="3">
    <source>
        <dbReference type="Proteomes" id="UP000077177"/>
    </source>
</evidence>
<sequence>MINGKPLYLGVRGQWSFSDDQVFDLVRKTVRAQRAFWNDYNVKFYTVGLLPLKYENENEREVDGRGFSNTFVTAGTNTKALGLDDLTFLYNHELMHHWFGHILKQAEPENAYKWFHEGFTDYFAHVAMLDGGLFDQEAFKKRINNVFSVYYSDSTHQWPNEKLQNDYWSSPAIKILPYQRGLVFAAYLNESIKKYSRGTSSLKQVVQHMLAEARLYNKPFSVDRFLQLLKETSGQDYAPIVERFITQGSFIAMADWEKVTDKVVLGPTEVYDLGFTTDKGGIGMNARLTSFTEGGDAQKVGLQVGDVMVGFKSDFKPTSYASITVKRGEETLKFKYLPSRRIMVPQLK</sequence>
<reference evidence="2 3" key="2">
    <citation type="journal article" date="2016" name="Int. J. Syst. Evol. Microbiol.">
        <title>Flavisolibacter tropicus sp. nov., isolated from tropical soil.</title>
        <authorList>
            <person name="Lee J.J."/>
            <person name="Kang M.S."/>
            <person name="Kim G.S."/>
            <person name="Lee C.S."/>
            <person name="Lim S."/>
            <person name="Lee J."/>
            <person name="Roh S.H."/>
            <person name="Kang H."/>
            <person name="Ha J.M."/>
            <person name="Bae S."/>
            <person name="Jung H.Y."/>
            <person name="Kim M.K."/>
        </authorList>
    </citation>
    <scope>NUCLEOTIDE SEQUENCE [LARGE SCALE GENOMIC DNA]</scope>
    <source>
        <strain evidence="2 3">LCS9</strain>
    </source>
</reference>
<dbReference type="Gene3D" id="1.10.390.10">
    <property type="entry name" value="Neutral Protease Domain 2"/>
    <property type="match status" value="1"/>
</dbReference>
<accession>A0A172TU68</accession>
<dbReference type="KEGG" id="fla:SY85_08450"/>
<keyword evidence="3" id="KW-1185">Reference proteome</keyword>
<evidence type="ECO:0000313" key="2">
    <source>
        <dbReference type="EMBL" id="ANE50526.1"/>
    </source>
</evidence>
<proteinExistence type="predicted"/>
<reference evidence="3" key="1">
    <citation type="submission" date="2015-01" db="EMBL/GenBank/DDBJ databases">
        <title>Flavisolibacter sp./LCS9/ whole genome sequencing.</title>
        <authorList>
            <person name="Kim M.K."/>
            <person name="Srinivasan S."/>
            <person name="Lee J.-J."/>
        </authorList>
    </citation>
    <scope>NUCLEOTIDE SEQUENCE [LARGE SCALE GENOMIC DNA]</scope>
    <source>
        <strain evidence="3">LCS9</strain>
    </source>
</reference>
<dbReference type="SUPFAM" id="SSF55486">
    <property type="entry name" value="Metalloproteases ('zincins'), catalytic domain"/>
    <property type="match status" value="1"/>
</dbReference>